<evidence type="ECO:0000256" key="6">
    <source>
        <dbReference type="SAM" id="MobiDB-lite"/>
    </source>
</evidence>
<evidence type="ECO:0000256" key="5">
    <source>
        <dbReference type="ARBA" id="ARBA00023180"/>
    </source>
</evidence>
<dbReference type="SUPFAM" id="SSF57625">
    <property type="entry name" value="Invertebrate chitin-binding proteins"/>
    <property type="match status" value="3"/>
</dbReference>
<feature type="region of interest" description="Disordered" evidence="6">
    <location>
        <begin position="320"/>
        <end position="389"/>
    </location>
</feature>
<feature type="compositionally biased region" description="Basic residues" evidence="6">
    <location>
        <begin position="377"/>
        <end position="389"/>
    </location>
</feature>
<feature type="signal peptide" evidence="7">
    <location>
        <begin position="1"/>
        <end position="18"/>
    </location>
</feature>
<feature type="domain" description="Chitin-binding type-2" evidence="8">
    <location>
        <begin position="189"/>
        <end position="250"/>
    </location>
</feature>
<feature type="compositionally biased region" description="Low complexity" evidence="6">
    <location>
        <begin position="158"/>
        <end position="178"/>
    </location>
</feature>
<dbReference type="OrthoDB" id="439917at2759"/>
<dbReference type="Gene3D" id="2.170.140.10">
    <property type="entry name" value="Chitin binding domain"/>
    <property type="match status" value="3"/>
</dbReference>
<keyword evidence="10" id="KW-1185">Reference proteome</keyword>
<feature type="compositionally biased region" description="Basic residues" evidence="6">
    <location>
        <begin position="334"/>
        <end position="343"/>
    </location>
</feature>
<dbReference type="AlphaFoldDB" id="A0A7T8GTP3"/>
<dbReference type="InterPro" id="IPR002557">
    <property type="entry name" value="Chitin-bd_dom"/>
</dbReference>
<gene>
    <name evidence="9" type="ORF">FKW44_017624</name>
</gene>
<evidence type="ECO:0000256" key="3">
    <source>
        <dbReference type="ARBA" id="ARBA00022737"/>
    </source>
</evidence>
<dbReference type="EMBL" id="CP045901">
    <property type="protein sequence ID" value="QQP37381.1"/>
    <property type="molecule type" value="Genomic_DNA"/>
</dbReference>
<organism evidence="9 10">
    <name type="scientific">Caligus rogercresseyi</name>
    <name type="common">Sea louse</name>
    <dbReference type="NCBI Taxonomy" id="217165"/>
    <lineage>
        <taxon>Eukaryota</taxon>
        <taxon>Metazoa</taxon>
        <taxon>Ecdysozoa</taxon>
        <taxon>Arthropoda</taxon>
        <taxon>Crustacea</taxon>
        <taxon>Multicrustacea</taxon>
        <taxon>Hexanauplia</taxon>
        <taxon>Copepoda</taxon>
        <taxon>Siphonostomatoida</taxon>
        <taxon>Caligidae</taxon>
        <taxon>Caligus</taxon>
    </lineage>
</organism>
<evidence type="ECO:0000256" key="7">
    <source>
        <dbReference type="SAM" id="SignalP"/>
    </source>
</evidence>
<dbReference type="InterPro" id="IPR051940">
    <property type="entry name" value="Chitin_bind-dev_reg"/>
</dbReference>
<evidence type="ECO:0000259" key="8">
    <source>
        <dbReference type="PROSITE" id="PS50940"/>
    </source>
</evidence>
<accession>A0A7T8GTP3</accession>
<sequence length="389" mass="43443">MVFLRASLLLCLSLTVYGQKIEFDCPKPHGIFEHPEQCDRYFKCRNGIVTRKLCEDGLVFDPDKVTSEDPCDHKQNTKHKCRGKPKLQRPKPGDGYCPRQNGVYASPNPSECDKFYSCLKGVGSMQVCANGLHFDPDLGTCVWARESSRKGCSSANDPTPSNQRRQRQQQNNPQSNPTDSRVGESLPNGFGCPGGKLGIHPALPHPTSCRLYYVCLNGIKPNEAGCVSGLVFNSITAKCDKPENVPGCEDTYKPKRSSQPPPVIDRNSPLRPSFKQQNRNNEQSRGGGDLDVQQFAKFIELLTNPKVQSILKPEVVDALGVITDGPPPPTSSGRRNKRPKGGQRRPPSAREEEEEEVHEVEKEENRLNSNIREIPSHRRNKFTSRFIPR</sequence>
<feature type="region of interest" description="Disordered" evidence="6">
    <location>
        <begin position="243"/>
        <end position="288"/>
    </location>
</feature>
<reference evidence="10" key="1">
    <citation type="submission" date="2021-01" db="EMBL/GenBank/DDBJ databases">
        <title>Caligus Genome Assembly.</title>
        <authorList>
            <person name="Gallardo-Escarate C."/>
        </authorList>
    </citation>
    <scope>NUCLEOTIDE SEQUENCE [LARGE SCALE GENOMIC DNA]</scope>
</reference>
<evidence type="ECO:0000256" key="4">
    <source>
        <dbReference type="ARBA" id="ARBA00023157"/>
    </source>
</evidence>
<keyword evidence="5" id="KW-0325">Glycoprotein</keyword>
<evidence type="ECO:0000313" key="10">
    <source>
        <dbReference type="Proteomes" id="UP000595437"/>
    </source>
</evidence>
<name>A0A7T8GTP3_CALRO</name>
<dbReference type="SMART" id="SM00494">
    <property type="entry name" value="ChtBD2"/>
    <property type="match status" value="3"/>
</dbReference>
<dbReference type="PANTHER" id="PTHR23301:SF100">
    <property type="entry name" value="GASP, ISOFORM A"/>
    <property type="match status" value="1"/>
</dbReference>
<feature type="domain" description="Chitin-binding type-2" evidence="8">
    <location>
        <begin position="22"/>
        <end position="83"/>
    </location>
</feature>
<evidence type="ECO:0000256" key="2">
    <source>
        <dbReference type="ARBA" id="ARBA00022729"/>
    </source>
</evidence>
<dbReference type="PROSITE" id="PS50940">
    <property type="entry name" value="CHIT_BIND_II"/>
    <property type="match status" value="3"/>
</dbReference>
<keyword evidence="2 7" id="KW-0732">Signal</keyword>
<dbReference type="Proteomes" id="UP000595437">
    <property type="component" value="Chromosome 12"/>
</dbReference>
<keyword evidence="3" id="KW-0677">Repeat</keyword>
<evidence type="ECO:0000313" key="9">
    <source>
        <dbReference type="EMBL" id="QQP37381.1"/>
    </source>
</evidence>
<feature type="region of interest" description="Disordered" evidence="6">
    <location>
        <begin position="69"/>
        <end position="100"/>
    </location>
</feature>
<keyword evidence="1" id="KW-0147">Chitin-binding</keyword>
<feature type="chain" id="PRO_5030705888" evidence="7">
    <location>
        <begin position="19"/>
        <end position="389"/>
    </location>
</feature>
<dbReference type="Pfam" id="PF01607">
    <property type="entry name" value="CBM_14"/>
    <property type="match status" value="3"/>
</dbReference>
<dbReference type="InterPro" id="IPR036508">
    <property type="entry name" value="Chitin-bd_dom_sf"/>
</dbReference>
<feature type="compositionally biased region" description="Basic residues" evidence="6">
    <location>
        <begin position="76"/>
        <end position="89"/>
    </location>
</feature>
<dbReference type="GO" id="GO:0008061">
    <property type="term" value="F:chitin binding"/>
    <property type="evidence" value="ECO:0007669"/>
    <property type="project" value="UniProtKB-KW"/>
</dbReference>
<keyword evidence="4" id="KW-1015">Disulfide bond</keyword>
<feature type="non-terminal residue" evidence="9">
    <location>
        <position position="389"/>
    </location>
</feature>
<dbReference type="PANTHER" id="PTHR23301">
    <property type="entry name" value="CHITIN BINDING PERITROPHIN-A"/>
    <property type="match status" value="1"/>
</dbReference>
<feature type="region of interest" description="Disordered" evidence="6">
    <location>
        <begin position="150"/>
        <end position="187"/>
    </location>
</feature>
<dbReference type="GO" id="GO:0005576">
    <property type="term" value="C:extracellular region"/>
    <property type="evidence" value="ECO:0007669"/>
    <property type="project" value="InterPro"/>
</dbReference>
<protein>
    <submittedName>
        <fullName evidence="9">Chitinase 3like</fullName>
    </submittedName>
</protein>
<feature type="compositionally biased region" description="Polar residues" evidence="6">
    <location>
        <begin position="274"/>
        <end position="284"/>
    </location>
</feature>
<feature type="domain" description="Chitin-binding type-2" evidence="8">
    <location>
        <begin position="94"/>
        <end position="154"/>
    </location>
</feature>
<evidence type="ECO:0000256" key="1">
    <source>
        <dbReference type="ARBA" id="ARBA00022669"/>
    </source>
</evidence>
<proteinExistence type="predicted"/>